<comment type="caution">
    <text evidence="3">The sequence shown here is derived from an EMBL/GenBank/DDBJ whole genome shotgun (WGS) entry which is preliminary data.</text>
</comment>
<dbReference type="Pfam" id="PF13843">
    <property type="entry name" value="DDE_Tnp_1_7"/>
    <property type="match status" value="1"/>
</dbReference>
<reference evidence="3" key="1">
    <citation type="submission" date="2019-08" db="EMBL/GenBank/DDBJ databases">
        <title>The genome of the North American firefly Photinus pyralis.</title>
        <authorList>
            <consortium name="Photinus pyralis genome working group"/>
            <person name="Fallon T.R."/>
            <person name="Sander Lower S.E."/>
            <person name="Weng J.-K."/>
        </authorList>
    </citation>
    <scope>NUCLEOTIDE SEQUENCE</scope>
    <source>
        <strain evidence="3">TRF0915ILg1</strain>
        <tissue evidence="3">Whole body</tissue>
    </source>
</reference>
<accession>A0A8K0CTN3</accession>
<keyword evidence="4" id="KW-1185">Reference proteome</keyword>
<protein>
    <recommendedName>
        <fullName evidence="2">PiggyBac transposable element-derived protein domain-containing protein</fullName>
    </recommendedName>
</protein>
<feature type="region of interest" description="Disordered" evidence="1">
    <location>
        <begin position="301"/>
        <end position="322"/>
    </location>
</feature>
<feature type="domain" description="PiggyBac transposable element-derived protein" evidence="2">
    <location>
        <begin position="317"/>
        <end position="426"/>
    </location>
</feature>
<proteinExistence type="predicted"/>
<organism evidence="3 4">
    <name type="scientific">Ignelater luminosus</name>
    <name type="common">Cucubano</name>
    <name type="synonym">Pyrophorus luminosus</name>
    <dbReference type="NCBI Taxonomy" id="2038154"/>
    <lineage>
        <taxon>Eukaryota</taxon>
        <taxon>Metazoa</taxon>
        <taxon>Ecdysozoa</taxon>
        <taxon>Arthropoda</taxon>
        <taxon>Hexapoda</taxon>
        <taxon>Insecta</taxon>
        <taxon>Pterygota</taxon>
        <taxon>Neoptera</taxon>
        <taxon>Endopterygota</taxon>
        <taxon>Coleoptera</taxon>
        <taxon>Polyphaga</taxon>
        <taxon>Elateriformia</taxon>
        <taxon>Elateroidea</taxon>
        <taxon>Elateridae</taxon>
        <taxon>Agrypninae</taxon>
        <taxon>Pyrophorini</taxon>
        <taxon>Ignelater</taxon>
    </lineage>
</organism>
<sequence>MPPVNACLNALVRPSVLQKHHTMDFPRKVWGITFDFPSSDPQFQDAKTEQQELLDRKPSSRTECRNYYHQEPIYTVPRAISNQDASPNDRSGSDRHTCRVAIPVLFAIVIDTTKAYTTEISIQDVQKHIAFTTPALVYDIFQGMTLSKTTELVYRQCLYEKPFAQSYKTVSLKKNQPWQNKNQATAFTPIRTHCSESSSILSSCLNESRTRRPPSRPADDQPRCNSLKGEIDSQSANLRPAGRTAKGKKRLKEAQALGKSACAVKKRLVRADEDLEEEAVAIEIESDDEEDAAWNDPCYAFKNLGPEPEPSSNNSSSKRRKVDSKLEKWTQLSTKIYFDNLFTSIGLLDELTQIKLGGTETLRQNRITKNITVSDSKQFAKTEKGSYECMSNRSLLLMQWHDNAVVSCLTNCDPLDPLANVQRYFKKNHRKINVKVPGPISKRSRCKQDSVAASSVIYRAGSDVITRAKSPAPARAQVAYYIPSASLMNSAIHHF</sequence>
<feature type="non-terminal residue" evidence="3">
    <location>
        <position position="495"/>
    </location>
</feature>
<evidence type="ECO:0000313" key="3">
    <source>
        <dbReference type="EMBL" id="KAF2893483.1"/>
    </source>
</evidence>
<dbReference type="AlphaFoldDB" id="A0A8K0CTN3"/>
<dbReference type="Proteomes" id="UP000801492">
    <property type="component" value="Unassembled WGS sequence"/>
</dbReference>
<feature type="region of interest" description="Disordered" evidence="1">
    <location>
        <begin position="205"/>
        <end position="249"/>
    </location>
</feature>
<evidence type="ECO:0000259" key="2">
    <source>
        <dbReference type="Pfam" id="PF13843"/>
    </source>
</evidence>
<name>A0A8K0CTN3_IGNLU</name>
<dbReference type="EMBL" id="VTPC01007951">
    <property type="protein sequence ID" value="KAF2893483.1"/>
    <property type="molecule type" value="Genomic_DNA"/>
</dbReference>
<evidence type="ECO:0000313" key="4">
    <source>
        <dbReference type="Proteomes" id="UP000801492"/>
    </source>
</evidence>
<evidence type="ECO:0000256" key="1">
    <source>
        <dbReference type="SAM" id="MobiDB-lite"/>
    </source>
</evidence>
<gene>
    <name evidence="3" type="ORF">ILUMI_12690</name>
</gene>
<dbReference type="PANTHER" id="PTHR47272">
    <property type="entry name" value="DDE_TNP_1_7 DOMAIN-CONTAINING PROTEIN"/>
    <property type="match status" value="1"/>
</dbReference>
<dbReference type="InterPro" id="IPR029526">
    <property type="entry name" value="PGBD"/>
</dbReference>